<dbReference type="EMBL" id="JASCXX010000025">
    <property type="protein sequence ID" value="MDI6450889.1"/>
    <property type="molecule type" value="Genomic_DNA"/>
</dbReference>
<gene>
    <name evidence="3" type="ORF">QJ522_17650</name>
</gene>
<dbReference type="PROSITE" id="PS51841">
    <property type="entry name" value="LTD"/>
    <property type="match status" value="2"/>
</dbReference>
<feature type="domain" description="LTD" evidence="2">
    <location>
        <begin position="21"/>
        <end position="224"/>
    </location>
</feature>
<evidence type="ECO:0000259" key="2">
    <source>
        <dbReference type="PROSITE" id="PS51841"/>
    </source>
</evidence>
<dbReference type="RefSeq" id="WP_349246298.1">
    <property type="nucleotide sequence ID" value="NZ_JASCXX010000025.1"/>
</dbReference>
<comment type="caution">
    <text evidence="3">The sequence shown here is derived from an EMBL/GenBank/DDBJ whole genome shotgun (WGS) entry which is preliminary data.</text>
</comment>
<dbReference type="Pfam" id="PF13290">
    <property type="entry name" value="CHB_HEX_C_1"/>
    <property type="match status" value="1"/>
</dbReference>
<sequence length="1843" mass="198603">MRAASGSVWVWLVCVVSLGLALGAIRRAGAAGFDGPVINEFMASNGSVLPLGPGEILDEDGDASDWIEIHNPGGQTVNLGGWYLTDNAGNLTKWRFSDGTVLGRGGYLLVFASGKDRAGEELHTNFKLSADGEYLGLIQGDGRTVAHEYAPHYPQQLSDISYGLGPHSGIFVGPGSLASYHVPGPSDAGAAWMALTYDDAGWATGESGFGFSPTGQIASRDIGSVSVPGSHFVHDGTHVVQGDGADIGGSRDAFHFVYVPLRGDGELTVKVAGMITANAWAKAGVMIRETLTAGSRYGASMVTYGNGTVFQARAATNGSTTVKAGNAHGVPLWLRVIRRGDTIGGYYSLDGVNWTQQGAETVAMGPDAYIGFCVTSRAAGTPCTAVFDDVTFGSRANNVLREAMVGTCATLWTRFEFDAAETAFFDSLRLRMRYEDGFVAYLNGVEVARANVTGTPDADSVADVDRPDEQAVETVEFDLSEHKSLLRDGRNVLAVAAINDGKDSETLFISPELTATGDVLVSQYFSVATPGRPNTSDAVDWVAAPLFSRPRGLCDAPFALQLTSDTPGAVIRYTTDGTAPTQTSGTLYTGAILIDATTCLRAAAFRPGWMASVVQTHSYLFIDEILRQPKNPEGFPTRWGGTTADYEMDPRVVDAPAYRHLVRASLMTLPTLSLVTTTDDMFGPSGIYSNSTQGTVAWERASSIEWINRDGTTAFQVDAGLRIFGGDAFRPMSLTRKKSFRLFFKREYGPTKLNFDVFEGQDAVTSFDTLVLRAGANDAWNNWGRERTQYIIDEYMRRTQLAMGHPSPHGTFVHLYLNGLYWGLYNVVERPMPSFCASYFGGEKEDWDAVNSGVPTGDSNTATWNAMLNQARSGLTDTASYQRIQGNHPDATNNPAYNNLLDVGNYIDYMLSNFWGGTGDWPHHNFYAACRRPPNATGFKFFNWDAEGAIIVWSSLNANVTGVADGAGQPYAALRDNREFRLWFGDHVQKQMFHGGPLTSEASYARYKELADEVELAIIAESARWGDQASGTPYGLSHWQSTRDYVLNTYMPQRSQIVLDQLRNAGLYPSVDPPTFGIGAAPQQGGYVALDEHLWMHAPQGTIYYTTDGSDPRLPAGASASDSLVTLLTEDAPKRVLVPSVANGGDQLGNAPAAFTVTYYKATGTVDSLAVAEQVIADPRQRLHTVTEQATVINYFNTGSPGQFDNDRPFPGTQMNVDVDDFVILVTGKVLIPSAGEWTFGVNSDDGFGLTLTRGNRTYAMSFPSPRGPADTLEVFNIAEAGQHDLRLVFYERGGGSELELFAAPGRRNSFSATHFRLVGDIARGGLQVGEGGVWFTDSFDDASWTAGTGGVGYEASSGNYADYFDIDVQAEMYNRNGSCYIRIPFEVGDAEFSNLILRIRYDDGFVAYLNGAEVARRNFSGEPTWNSTANAGNADEAAIVLASVDISAHAGLLRRGGNLLAIHGLNLSTNSSDFLISAELVAGEISQGTVAPHAIEYAEPILLTGSTHIKARTFAGQWSALNEATFAVGPVAESLRVSEIMYNPADPNAEYIELTNVGDETINLHLVQFTRGVQFTFPYVDLAPGDYLLVVEDIDAFEAVYGGGLPIAGRYTGKLDNAGEWIELQDAAGQVVHSFRYDDDWYEITDGMGFSLTVCDPATVDPIAMSDADSWRPSAYAGGSPGFDDSGDAVEPGAVVINEIMAYMPGSPDWIELHNTTDRAIEIAGWFLSDRGGDLTRYEIAEGTVIAAGGYFVFFENEHFGNPDDPGCHVPFALSRDGETVYLHSGSGGVLTGYSQQETFGPAQEGISFGRSPDSTGSYDFVPLSQPTPGQPNAEPATIDQL</sequence>
<feature type="domain" description="LTD" evidence="2">
    <location>
        <begin position="1692"/>
        <end position="1843"/>
    </location>
</feature>
<dbReference type="Pfam" id="PF00932">
    <property type="entry name" value="LTD"/>
    <property type="match status" value="3"/>
</dbReference>
<protein>
    <submittedName>
        <fullName evidence="3">Lamin tail domain-containing protein</fullName>
    </submittedName>
</protein>
<dbReference type="InterPro" id="IPR059177">
    <property type="entry name" value="GH29D-like_dom"/>
</dbReference>
<name>A0AAW6U4S6_9BACT</name>
<dbReference type="SUPFAM" id="SSF74853">
    <property type="entry name" value="Lamin A/C globular tail domain"/>
    <property type="match status" value="3"/>
</dbReference>
<dbReference type="SUPFAM" id="SSF49899">
    <property type="entry name" value="Concanavalin A-like lectins/glucanases"/>
    <property type="match status" value="1"/>
</dbReference>
<dbReference type="Proteomes" id="UP001431776">
    <property type="component" value="Unassembled WGS sequence"/>
</dbReference>
<organism evidence="3 4">
    <name type="scientific">Anaerobaca lacustris</name>
    <dbReference type="NCBI Taxonomy" id="3044600"/>
    <lineage>
        <taxon>Bacteria</taxon>
        <taxon>Pseudomonadati</taxon>
        <taxon>Planctomycetota</taxon>
        <taxon>Phycisphaerae</taxon>
        <taxon>Sedimentisphaerales</taxon>
        <taxon>Anaerobacaceae</taxon>
        <taxon>Anaerobaca</taxon>
    </lineage>
</organism>
<dbReference type="InterPro" id="IPR001322">
    <property type="entry name" value="Lamin_tail_dom"/>
</dbReference>
<dbReference type="InterPro" id="IPR014867">
    <property type="entry name" value="Spore_coat_CotH_CotH2/3/7"/>
</dbReference>
<dbReference type="Gene3D" id="2.60.120.260">
    <property type="entry name" value="Galactose-binding domain-like"/>
    <property type="match status" value="2"/>
</dbReference>
<dbReference type="Pfam" id="PF08757">
    <property type="entry name" value="CotH"/>
    <property type="match status" value="1"/>
</dbReference>
<evidence type="ECO:0000313" key="4">
    <source>
        <dbReference type="Proteomes" id="UP001431776"/>
    </source>
</evidence>
<dbReference type="Gene3D" id="2.60.120.200">
    <property type="match status" value="1"/>
</dbReference>
<accession>A0AAW6U4S6</accession>
<feature type="region of interest" description="Disordered" evidence="1">
    <location>
        <begin position="1804"/>
        <end position="1843"/>
    </location>
</feature>
<evidence type="ECO:0000256" key="1">
    <source>
        <dbReference type="SAM" id="MobiDB-lite"/>
    </source>
</evidence>
<evidence type="ECO:0000313" key="3">
    <source>
        <dbReference type="EMBL" id="MDI6450889.1"/>
    </source>
</evidence>
<proteinExistence type="predicted"/>
<dbReference type="Gene3D" id="2.60.40.1260">
    <property type="entry name" value="Lamin Tail domain"/>
    <property type="match status" value="2"/>
</dbReference>
<keyword evidence="4" id="KW-1185">Reference proteome</keyword>
<dbReference type="InterPro" id="IPR036415">
    <property type="entry name" value="Lamin_tail_dom_sf"/>
</dbReference>
<dbReference type="InterPro" id="IPR013320">
    <property type="entry name" value="ConA-like_dom_sf"/>
</dbReference>
<reference evidence="3" key="1">
    <citation type="submission" date="2023-05" db="EMBL/GenBank/DDBJ databases">
        <title>Anaerotaeda fermentans gen. nov., sp. nov., a novel anaerobic planctomycete of the new family within the order Sedimentisphaerales isolated from Taman Peninsula, Russia.</title>
        <authorList>
            <person name="Khomyakova M.A."/>
            <person name="Merkel A.Y."/>
            <person name="Slobodkin A.I."/>
        </authorList>
    </citation>
    <scope>NUCLEOTIDE SEQUENCE</scope>
    <source>
        <strain evidence="3">M17dextr</strain>
    </source>
</reference>